<comment type="caution">
    <text evidence="2">The sequence shown here is derived from an EMBL/GenBank/DDBJ whole genome shotgun (WGS) entry which is preliminary data.</text>
</comment>
<evidence type="ECO:0000256" key="1">
    <source>
        <dbReference type="SAM" id="Phobius"/>
    </source>
</evidence>
<organism evidence="2 3">
    <name type="scientific">Actinomadura harenae</name>
    <dbReference type="NCBI Taxonomy" id="2483351"/>
    <lineage>
        <taxon>Bacteria</taxon>
        <taxon>Bacillati</taxon>
        <taxon>Actinomycetota</taxon>
        <taxon>Actinomycetes</taxon>
        <taxon>Streptosporangiales</taxon>
        <taxon>Thermomonosporaceae</taxon>
        <taxon>Actinomadura</taxon>
    </lineage>
</organism>
<evidence type="ECO:0000313" key="3">
    <source>
        <dbReference type="Proteomes" id="UP000282674"/>
    </source>
</evidence>
<dbReference type="InterPro" id="IPR036259">
    <property type="entry name" value="MFS_trans_sf"/>
</dbReference>
<dbReference type="SUPFAM" id="SSF103473">
    <property type="entry name" value="MFS general substrate transporter"/>
    <property type="match status" value="1"/>
</dbReference>
<feature type="transmembrane region" description="Helical" evidence="1">
    <location>
        <begin position="22"/>
        <end position="44"/>
    </location>
</feature>
<keyword evidence="1" id="KW-1133">Transmembrane helix</keyword>
<protein>
    <submittedName>
        <fullName evidence="2">MFS transporter</fullName>
    </submittedName>
</protein>
<feature type="transmembrane region" description="Helical" evidence="1">
    <location>
        <begin position="141"/>
        <end position="164"/>
    </location>
</feature>
<sequence length="209" mass="20378">APARGASGASGGRDDWRMFARLSAVVTCRSVAFFGVSTLLAVVAKQRMDGGSAAGAAALFLLFGGGAVGTVLGGRLAGRFGRVRCARVAYALAVPSVAGVAFLPGPLVLLGVAATAATLFVPFSLQVTLGQDYLPGRVGTAGGVTLGLAVSVGGIVSPALGALADATSPSTALIPVIAAPALAWAVARTLREPEPIEAAAASPAGAARA</sequence>
<dbReference type="GO" id="GO:0005886">
    <property type="term" value="C:plasma membrane"/>
    <property type="evidence" value="ECO:0007669"/>
    <property type="project" value="TreeGrafter"/>
</dbReference>
<dbReference type="InterPro" id="IPR011701">
    <property type="entry name" value="MFS"/>
</dbReference>
<keyword evidence="1" id="KW-0472">Membrane</keyword>
<dbReference type="Pfam" id="PF07690">
    <property type="entry name" value="MFS_1"/>
    <property type="match status" value="1"/>
</dbReference>
<feature type="non-terminal residue" evidence="2">
    <location>
        <position position="1"/>
    </location>
</feature>
<reference evidence="2 3" key="1">
    <citation type="submission" date="2018-10" db="EMBL/GenBank/DDBJ databases">
        <title>Isolation from soil.</title>
        <authorList>
            <person name="Hu J."/>
        </authorList>
    </citation>
    <scope>NUCLEOTIDE SEQUENCE [LARGE SCALE GENOMIC DNA]</scope>
    <source>
        <strain evidence="2 3">NEAU-Ht49</strain>
    </source>
</reference>
<keyword evidence="1" id="KW-0812">Transmembrane</keyword>
<feature type="transmembrane region" description="Helical" evidence="1">
    <location>
        <begin position="50"/>
        <end position="73"/>
    </location>
</feature>
<dbReference type="RefSeq" id="WP_325051987.1">
    <property type="nucleotide sequence ID" value="NZ_RFFG01000182.1"/>
</dbReference>
<dbReference type="EMBL" id="RFFG01000182">
    <property type="protein sequence ID" value="RMI33186.1"/>
    <property type="molecule type" value="Genomic_DNA"/>
</dbReference>
<name>A0A3M2L842_9ACTN</name>
<gene>
    <name evidence="2" type="ORF">EBO15_41505</name>
</gene>
<accession>A0A3M2L842</accession>
<dbReference type="AlphaFoldDB" id="A0A3M2L842"/>
<evidence type="ECO:0000313" key="2">
    <source>
        <dbReference type="EMBL" id="RMI33186.1"/>
    </source>
</evidence>
<feature type="transmembrane region" description="Helical" evidence="1">
    <location>
        <begin position="85"/>
        <end position="103"/>
    </location>
</feature>
<dbReference type="PANTHER" id="PTHR43129">
    <property type="entry name" value="FOSMIDOMYCIN RESISTANCE PROTEIN"/>
    <property type="match status" value="1"/>
</dbReference>
<dbReference type="PANTHER" id="PTHR43129:SF1">
    <property type="entry name" value="FOSMIDOMYCIN RESISTANCE PROTEIN"/>
    <property type="match status" value="1"/>
</dbReference>
<dbReference type="GO" id="GO:0022857">
    <property type="term" value="F:transmembrane transporter activity"/>
    <property type="evidence" value="ECO:0007669"/>
    <property type="project" value="InterPro"/>
</dbReference>
<keyword evidence="3" id="KW-1185">Reference proteome</keyword>
<dbReference type="Gene3D" id="1.20.1250.20">
    <property type="entry name" value="MFS general substrate transporter like domains"/>
    <property type="match status" value="1"/>
</dbReference>
<proteinExistence type="predicted"/>
<dbReference type="Proteomes" id="UP000282674">
    <property type="component" value="Unassembled WGS sequence"/>
</dbReference>